<proteinExistence type="predicted"/>
<accession>A0ABP9EXS0</accession>
<evidence type="ECO:0000313" key="2">
    <source>
        <dbReference type="Proteomes" id="UP001499988"/>
    </source>
</evidence>
<evidence type="ECO:0000313" key="1">
    <source>
        <dbReference type="EMBL" id="GAA4888431.1"/>
    </source>
</evidence>
<dbReference type="EMBL" id="BAABJZ010000076">
    <property type="protein sequence ID" value="GAA4888431.1"/>
    <property type="molecule type" value="Genomic_DNA"/>
</dbReference>
<gene>
    <name evidence="1" type="ORF">GCM10023333_22210</name>
</gene>
<protein>
    <submittedName>
        <fullName evidence="1">Uncharacterized protein</fullName>
    </submittedName>
</protein>
<comment type="caution">
    <text evidence="1">The sequence shown here is derived from an EMBL/GenBank/DDBJ whole genome shotgun (WGS) entry which is preliminary data.</text>
</comment>
<dbReference type="Proteomes" id="UP001499988">
    <property type="component" value="Unassembled WGS sequence"/>
</dbReference>
<sequence>MYREVALDPHCLSEFHYYGLLKTAFGFEEGRYVIAPLKEWVREAAQSVKASDLPPVKKKSVTNFLNKLQRNKSNPYLLFPNDRTGIANDIEHSDWQKWVAAQCTYREFSTIVSERESEKSIGYSDIIDGHGEWIVPKTTWIDRDDISIVGAISSLLNLSKELIIVDQYFRLASNKVLHGIVQEMQQSQQIERILLVSSVATADPIKVFEREFLNRYRYVPSFSYLIAPERYFHDRYMITDRAAVKAGHGFSVGVIQGTQADKLSLSICGKEERDETLAHIEGLKAGAEQQVIILN</sequence>
<name>A0ABP9EXS0_9GAMM</name>
<reference evidence="2" key="1">
    <citation type="journal article" date="2019" name="Int. J. Syst. Evol. Microbiol.">
        <title>The Global Catalogue of Microorganisms (GCM) 10K type strain sequencing project: providing services to taxonomists for standard genome sequencing and annotation.</title>
        <authorList>
            <consortium name="The Broad Institute Genomics Platform"/>
            <consortium name="The Broad Institute Genome Sequencing Center for Infectious Disease"/>
            <person name="Wu L."/>
            <person name="Ma J."/>
        </authorList>
    </citation>
    <scope>NUCLEOTIDE SEQUENCE [LARGE SCALE GENOMIC DNA]</scope>
    <source>
        <strain evidence="2">JCM 18401</strain>
    </source>
</reference>
<organism evidence="1 2">
    <name type="scientific">Ferrimonas pelagia</name>
    <dbReference type="NCBI Taxonomy" id="1177826"/>
    <lineage>
        <taxon>Bacteria</taxon>
        <taxon>Pseudomonadati</taxon>
        <taxon>Pseudomonadota</taxon>
        <taxon>Gammaproteobacteria</taxon>
        <taxon>Alteromonadales</taxon>
        <taxon>Ferrimonadaceae</taxon>
        <taxon>Ferrimonas</taxon>
    </lineage>
</organism>
<keyword evidence="2" id="KW-1185">Reference proteome</keyword>
<dbReference type="RefSeq" id="WP_345335461.1">
    <property type="nucleotide sequence ID" value="NZ_BAABJZ010000076.1"/>
</dbReference>